<feature type="region of interest" description="Disordered" evidence="1">
    <location>
        <begin position="1"/>
        <end position="33"/>
    </location>
</feature>
<accession>A0A8J5JKW8</accession>
<dbReference type="AlphaFoldDB" id="A0A8J5JKW8"/>
<feature type="compositionally biased region" description="Gly residues" evidence="1">
    <location>
        <begin position="18"/>
        <end position="33"/>
    </location>
</feature>
<evidence type="ECO:0000313" key="2">
    <source>
        <dbReference type="EMBL" id="KAG7159540.1"/>
    </source>
</evidence>
<protein>
    <submittedName>
        <fullName evidence="2">Uncharacterized protein</fullName>
    </submittedName>
</protein>
<sequence>GEDKVCGGGDGQDDDEACGGGGQGEDKVCGGGDGQGDDEACGYGGDGDSTRTPEDWNGDLGEVVPSLMLIDLDPLLHFLYDNCSHLLNVLVKPEEVENVSGGHKVQATVQCHPCDLVPGCPEAEHCIPDVVILDVLQCSGPQGVFLPIWHWLHQQNTNQEEAPVVVFAGQNDALVHGLYE</sequence>
<organism evidence="2 3">
    <name type="scientific">Homarus americanus</name>
    <name type="common">American lobster</name>
    <dbReference type="NCBI Taxonomy" id="6706"/>
    <lineage>
        <taxon>Eukaryota</taxon>
        <taxon>Metazoa</taxon>
        <taxon>Ecdysozoa</taxon>
        <taxon>Arthropoda</taxon>
        <taxon>Crustacea</taxon>
        <taxon>Multicrustacea</taxon>
        <taxon>Malacostraca</taxon>
        <taxon>Eumalacostraca</taxon>
        <taxon>Eucarida</taxon>
        <taxon>Decapoda</taxon>
        <taxon>Pleocyemata</taxon>
        <taxon>Astacidea</taxon>
        <taxon>Nephropoidea</taxon>
        <taxon>Nephropidae</taxon>
        <taxon>Homarus</taxon>
    </lineage>
</organism>
<comment type="caution">
    <text evidence="2">The sequence shown here is derived from an EMBL/GenBank/DDBJ whole genome shotgun (WGS) entry which is preliminary data.</text>
</comment>
<proteinExistence type="predicted"/>
<name>A0A8J5JKW8_HOMAM</name>
<keyword evidence="3" id="KW-1185">Reference proteome</keyword>
<feature type="non-terminal residue" evidence="2">
    <location>
        <position position="1"/>
    </location>
</feature>
<evidence type="ECO:0000256" key="1">
    <source>
        <dbReference type="SAM" id="MobiDB-lite"/>
    </source>
</evidence>
<feature type="compositionally biased region" description="Gly residues" evidence="1">
    <location>
        <begin position="1"/>
        <end position="10"/>
    </location>
</feature>
<dbReference type="Proteomes" id="UP000747542">
    <property type="component" value="Unassembled WGS sequence"/>
</dbReference>
<evidence type="ECO:0000313" key="3">
    <source>
        <dbReference type="Proteomes" id="UP000747542"/>
    </source>
</evidence>
<dbReference type="EMBL" id="JAHLQT010033114">
    <property type="protein sequence ID" value="KAG7159540.1"/>
    <property type="molecule type" value="Genomic_DNA"/>
</dbReference>
<reference evidence="2" key="1">
    <citation type="journal article" date="2021" name="Sci. Adv.">
        <title>The American lobster genome reveals insights on longevity, neural, and immune adaptations.</title>
        <authorList>
            <person name="Polinski J.M."/>
            <person name="Zimin A.V."/>
            <person name="Clark K.F."/>
            <person name="Kohn A.B."/>
            <person name="Sadowski N."/>
            <person name="Timp W."/>
            <person name="Ptitsyn A."/>
            <person name="Khanna P."/>
            <person name="Romanova D.Y."/>
            <person name="Williams P."/>
            <person name="Greenwood S.J."/>
            <person name="Moroz L.L."/>
            <person name="Walt D.R."/>
            <person name="Bodnar A.G."/>
        </authorList>
    </citation>
    <scope>NUCLEOTIDE SEQUENCE</scope>
    <source>
        <strain evidence="2">GMGI-L3</strain>
    </source>
</reference>
<gene>
    <name evidence="2" type="ORF">Hamer_G004181</name>
</gene>